<comment type="caution">
    <text evidence="7">The sequence shown here is derived from an EMBL/GenBank/DDBJ whole genome shotgun (WGS) entry which is preliminary data.</text>
</comment>
<dbReference type="SMART" id="SM00849">
    <property type="entry name" value="Lactamase_B"/>
    <property type="match status" value="1"/>
</dbReference>
<dbReference type="GO" id="GO:0016787">
    <property type="term" value="F:hydrolase activity"/>
    <property type="evidence" value="ECO:0007669"/>
    <property type="project" value="UniProtKB-KW"/>
</dbReference>
<dbReference type="InterPro" id="IPR036388">
    <property type="entry name" value="WH-like_DNA-bd_sf"/>
</dbReference>
<keyword evidence="5" id="KW-0862">Zinc</keyword>
<dbReference type="InterPro" id="IPR050662">
    <property type="entry name" value="Sec-metab_biosynth-thioest"/>
</dbReference>
<dbReference type="Pfam" id="PF00753">
    <property type="entry name" value="Lactamase_B"/>
    <property type="match status" value="1"/>
</dbReference>
<evidence type="ECO:0000256" key="2">
    <source>
        <dbReference type="ARBA" id="ARBA00006759"/>
    </source>
</evidence>
<comment type="cofactor">
    <cofactor evidence="1">
        <name>Zn(2+)</name>
        <dbReference type="ChEBI" id="CHEBI:29105"/>
    </cofactor>
</comment>
<dbReference type="PANTHER" id="PTHR23131:SF0">
    <property type="entry name" value="ENDORIBONUCLEASE LACTB2"/>
    <property type="match status" value="1"/>
</dbReference>
<evidence type="ECO:0000256" key="5">
    <source>
        <dbReference type="ARBA" id="ARBA00022833"/>
    </source>
</evidence>
<keyword evidence="4" id="KW-0378">Hydrolase</keyword>
<gene>
    <name evidence="7" type="ORF">N658DRAFT_497871</name>
</gene>
<dbReference type="InterPro" id="IPR036866">
    <property type="entry name" value="RibonucZ/Hydroxyglut_hydro"/>
</dbReference>
<proteinExistence type="inferred from homology"/>
<comment type="similarity">
    <text evidence="2">Belongs to the metallo-beta-lactamase superfamily. Glyoxalase II family.</text>
</comment>
<dbReference type="SUPFAM" id="SSF56281">
    <property type="entry name" value="Metallo-hydrolase/oxidoreductase"/>
    <property type="match status" value="1"/>
</dbReference>
<dbReference type="GO" id="GO:0046872">
    <property type="term" value="F:metal ion binding"/>
    <property type="evidence" value="ECO:0007669"/>
    <property type="project" value="UniProtKB-KW"/>
</dbReference>
<reference evidence="7" key="1">
    <citation type="journal article" date="2023" name="Mol. Phylogenet. Evol.">
        <title>Genome-scale phylogeny and comparative genomics of the fungal order Sordariales.</title>
        <authorList>
            <person name="Hensen N."/>
            <person name="Bonometti L."/>
            <person name="Westerberg I."/>
            <person name="Brannstrom I.O."/>
            <person name="Guillou S."/>
            <person name="Cros-Aarteil S."/>
            <person name="Calhoun S."/>
            <person name="Haridas S."/>
            <person name="Kuo A."/>
            <person name="Mondo S."/>
            <person name="Pangilinan J."/>
            <person name="Riley R."/>
            <person name="LaButti K."/>
            <person name="Andreopoulos B."/>
            <person name="Lipzen A."/>
            <person name="Chen C."/>
            <person name="Yan M."/>
            <person name="Daum C."/>
            <person name="Ng V."/>
            <person name="Clum A."/>
            <person name="Steindorff A."/>
            <person name="Ohm R.A."/>
            <person name="Martin F."/>
            <person name="Silar P."/>
            <person name="Natvig D.O."/>
            <person name="Lalanne C."/>
            <person name="Gautier V."/>
            <person name="Ament-Velasquez S.L."/>
            <person name="Kruys A."/>
            <person name="Hutchinson M.I."/>
            <person name="Powell A.J."/>
            <person name="Barry K."/>
            <person name="Miller A.N."/>
            <person name="Grigoriev I.V."/>
            <person name="Debuchy R."/>
            <person name="Gladieux P."/>
            <person name="Hiltunen Thoren M."/>
            <person name="Johannesson H."/>
        </authorList>
    </citation>
    <scope>NUCLEOTIDE SEQUENCE</scope>
    <source>
        <strain evidence="7">CBS 757.83</strain>
    </source>
</reference>
<reference evidence="7" key="2">
    <citation type="submission" date="2023-05" db="EMBL/GenBank/DDBJ databases">
        <authorList>
            <consortium name="Lawrence Berkeley National Laboratory"/>
            <person name="Steindorff A."/>
            <person name="Hensen N."/>
            <person name="Bonometti L."/>
            <person name="Westerberg I."/>
            <person name="Brannstrom I.O."/>
            <person name="Guillou S."/>
            <person name="Cros-Aarteil S."/>
            <person name="Calhoun S."/>
            <person name="Haridas S."/>
            <person name="Kuo A."/>
            <person name="Mondo S."/>
            <person name="Pangilinan J."/>
            <person name="Riley R."/>
            <person name="Labutti K."/>
            <person name="Andreopoulos B."/>
            <person name="Lipzen A."/>
            <person name="Chen C."/>
            <person name="Yanf M."/>
            <person name="Daum C."/>
            <person name="Ng V."/>
            <person name="Clum A."/>
            <person name="Ohm R."/>
            <person name="Martin F."/>
            <person name="Silar P."/>
            <person name="Natvig D."/>
            <person name="Lalanne C."/>
            <person name="Gautier V."/>
            <person name="Ament-Velasquez S.L."/>
            <person name="Kruys A."/>
            <person name="Hutchinson M.I."/>
            <person name="Powell A.J."/>
            <person name="Barry K."/>
            <person name="Miller A.N."/>
            <person name="Grigoriev I.V."/>
            <person name="Debuchy R."/>
            <person name="Gladieux P."/>
            <person name="Thoren M.H."/>
            <person name="Johannesson H."/>
        </authorList>
    </citation>
    <scope>NUCLEOTIDE SEQUENCE</scope>
    <source>
        <strain evidence="7">CBS 757.83</strain>
    </source>
</reference>
<evidence type="ECO:0000259" key="6">
    <source>
        <dbReference type="SMART" id="SM00849"/>
    </source>
</evidence>
<dbReference type="PANTHER" id="PTHR23131">
    <property type="entry name" value="ENDORIBONUCLEASE LACTB2"/>
    <property type="match status" value="1"/>
</dbReference>
<protein>
    <submittedName>
        <fullName evidence="7">Metallo-hydrolase/oxidoreductase</fullName>
    </submittedName>
</protein>
<evidence type="ECO:0000313" key="8">
    <source>
        <dbReference type="Proteomes" id="UP001305647"/>
    </source>
</evidence>
<evidence type="ECO:0000313" key="7">
    <source>
        <dbReference type="EMBL" id="KAK4099892.1"/>
    </source>
</evidence>
<dbReference type="Gene3D" id="1.10.10.10">
    <property type="entry name" value="Winged helix-like DNA-binding domain superfamily/Winged helix DNA-binding domain"/>
    <property type="match status" value="1"/>
</dbReference>
<dbReference type="Pfam" id="PF17778">
    <property type="entry name" value="WHD_BLACT"/>
    <property type="match status" value="1"/>
</dbReference>
<evidence type="ECO:0000256" key="4">
    <source>
        <dbReference type="ARBA" id="ARBA00022801"/>
    </source>
</evidence>
<evidence type="ECO:0000256" key="1">
    <source>
        <dbReference type="ARBA" id="ARBA00001947"/>
    </source>
</evidence>
<keyword evidence="8" id="KW-1185">Reference proteome</keyword>
<name>A0AAN6Q2R7_9PEZI</name>
<sequence length="369" mass="38770">MSTQQPQQSPLPRLPEITRLTPSCIRILAGNPSPFTLQGTNTYLLGSGPSRLLIDTGEGKPSWAAALRRVLDDEEKEKGHGSGTSVSVSAALLTHWHRDHTGGVRDLLRVCPGARVYKWRGGRFLDLELEGKGGGDGGGEVLVEELQDGQRFEVAGARLTAVHAPGHTADHTVFVWEGEEGEEGEEREGAVFTGDNVLGHGTSVFEDLGLYVGSLERMAGLYPAGGGGGGKAYPGHGAVVEDGSDKIAEYIRHRAQREEQVVQALGSFASRSGSSSSPVSAAAAAAGVVEAELPEQAGGGRTGGDDDAWTAMELVKTIYRGVPESLHPAAARGVVQILQKLQREGKVVDVDAGERWRLASTAGSGRSAL</sequence>
<dbReference type="CDD" id="cd07722">
    <property type="entry name" value="LACTB2-like_MBL-fold"/>
    <property type="match status" value="1"/>
</dbReference>
<dbReference type="InterPro" id="IPR041516">
    <property type="entry name" value="LACTB2_WH"/>
</dbReference>
<dbReference type="InterPro" id="IPR047921">
    <property type="entry name" value="LACTB2-like_MBL-fold"/>
</dbReference>
<dbReference type="GO" id="GO:0044550">
    <property type="term" value="P:secondary metabolite biosynthetic process"/>
    <property type="evidence" value="ECO:0007669"/>
    <property type="project" value="TreeGrafter"/>
</dbReference>
<organism evidence="7 8">
    <name type="scientific">Parathielavia hyrcaniae</name>
    <dbReference type="NCBI Taxonomy" id="113614"/>
    <lineage>
        <taxon>Eukaryota</taxon>
        <taxon>Fungi</taxon>
        <taxon>Dikarya</taxon>
        <taxon>Ascomycota</taxon>
        <taxon>Pezizomycotina</taxon>
        <taxon>Sordariomycetes</taxon>
        <taxon>Sordariomycetidae</taxon>
        <taxon>Sordariales</taxon>
        <taxon>Chaetomiaceae</taxon>
        <taxon>Parathielavia</taxon>
    </lineage>
</organism>
<dbReference type="EMBL" id="MU863645">
    <property type="protein sequence ID" value="KAK4099892.1"/>
    <property type="molecule type" value="Genomic_DNA"/>
</dbReference>
<dbReference type="AlphaFoldDB" id="A0AAN6Q2R7"/>
<dbReference type="Gene3D" id="3.60.15.10">
    <property type="entry name" value="Ribonuclease Z/Hydroxyacylglutathione hydrolase-like"/>
    <property type="match status" value="1"/>
</dbReference>
<dbReference type="InterPro" id="IPR001279">
    <property type="entry name" value="Metallo-B-lactamas"/>
</dbReference>
<feature type="domain" description="Metallo-beta-lactamase" evidence="6">
    <location>
        <begin position="39"/>
        <end position="236"/>
    </location>
</feature>
<keyword evidence="3" id="KW-0479">Metal-binding</keyword>
<dbReference type="FunFam" id="3.60.15.10:FF:000041">
    <property type="entry name" value="Metallo-beta-lactamase domain protein"/>
    <property type="match status" value="1"/>
</dbReference>
<dbReference type="Proteomes" id="UP001305647">
    <property type="component" value="Unassembled WGS sequence"/>
</dbReference>
<accession>A0AAN6Q2R7</accession>
<evidence type="ECO:0000256" key="3">
    <source>
        <dbReference type="ARBA" id="ARBA00022723"/>
    </source>
</evidence>